<dbReference type="AlphaFoldDB" id="A0AAT9FH86"/>
<evidence type="ECO:0008006" key="3">
    <source>
        <dbReference type="Google" id="ProtNLM"/>
    </source>
</evidence>
<dbReference type="KEGG" id="osu:NT6N_03580"/>
<keyword evidence="1" id="KW-0472">Membrane</keyword>
<dbReference type="InterPro" id="IPR058117">
    <property type="entry name" value="BV97_02767-like"/>
</dbReference>
<keyword evidence="1" id="KW-1133">Transmembrane helix</keyword>
<name>A0AAT9FH86_9BACT</name>
<reference evidence="2" key="1">
    <citation type="submission" date="2024-07" db="EMBL/GenBank/DDBJ databases">
        <title>Complete genome sequence of Verrucomicrobiaceae bacterium NT6N.</title>
        <authorList>
            <person name="Huang C."/>
            <person name="Takami H."/>
            <person name="Hamasaki K."/>
        </authorList>
    </citation>
    <scope>NUCLEOTIDE SEQUENCE</scope>
    <source>
        <strain evidence="2">NT6N</strain>
    </source>
</reference>
<evidence type="ECO:0000256" key="1">
    <source>
        <dbReference type="SAM" id="Phobius"/>
    </source>
</evidence>
<dbReference type="EMBL" id="AP026866">
    <property type="protein sequence ID" value="BDS05318.1"/>
    <property type="molecule type" value="Genomic_DNA"/>
</dbReference>
<dbReference type="NCBIfam" id="NF006751">
    <property type="entry name" value="PRK09272.1-4"/>
    <property type="match status" value="1"/>
</dbReference>
<proteinExistence type="predicted"/>
<feature type="transmembrane region" description="Helical" evidence="1">
    <location>
        <begin position="28"/>
        <end position="49"/>
    </location>
</feature>
<accession>A0AAT9FH86</accession>
<protein>
    <recommendedName>
        <fullName evidence="3">DUF3147 family protein</fullName>
    </recommendedName>
</protein>
<organism evidence="2">
    <name type="scientific">Oceaniferula spumae</name>
    <dbReference type="NCBI Taxonomy" id="2979115"/>
    <lineage>
        <taxon>Bacteria</taxon>
        <taxon>Pseudomonadati</taxon>
        <taxon>Verrucomicrobiota</taxon>
        <taxon>Verrucomicrobiia</taxon>
        <taxon>Verrucomicrobiales</taxon>
        <taxon>Verrucomicrobiaceae</taxon>
        <taxon>Oceaniferula</taxon>
    </lineage>
</organism>
<evidence type="ECO:0000313" key="2">
    <source>
        <dbReference type="EMBL" id="BDS05318.1"/>
    </source>
</evidence>
<dbReference type="NCBIfam" id="NF006749">
    <property type="entry name" value="PRK09272.1-2"/>
    <property type="match status" value="1"/>
</dbReference>
<sequence>MPVILKYFITAAVVVAISEIAKRSDKLGALIAALPLVTVLAMTWMFFELKGQEQTEKIANHAWYTFWYVIPTMPMFLLMPWMLRRGISYGWTLLAGCVLTAVLFIVTAWVMKRFGVELM</sequence>
<feature type="transmembrane region" description="Helical" evidence="1">
    <location>
        <begin position="89"/>
        <end position="111"/>
    </location>
</feature>
<gene>
    <name evidence="2" type="ORF">NT6N_03580</name>
</gene>
<keyword evidence="1" id="KW-0812">Transmembrane</keyword>
<feature type="transmembrane region" description="Helical" evidence="1">
    <location>
        <begin position="61"/>
        <end position="83"/>
    </location>
</feature>